<sequence>MAPLIALTGATGFIGRHLLAALPEQGFRVRALLRRPADLPASATGAVIGDIARPQNMAAALADVDAVVHSAALTPGFPGQPGRPGQPGCPDPSGLTGTPADDYRTMNTEATIALARAAQRAGVKRFVFLSSIRAQTGPSAPGVVTEATAPSPESDYGRSKLAAEAGLATLDIDWVALRPVLVYGPGVRGNMAGLLRLARTPWPLPLGGVTAGRSLLAVENLATAIATLLSHPEPLRRAFVVADREVLTVGAMVAALRRGLGRAPGLVPVPTPLLRAGCAVTGRTETFRRLAEPLVVDASALAALGWTPTVATPEGLARLARETP</sequence>
<name>A0ABW5AET1_9BRAD</name>
<evidence type="ECO:0000256" key="1">
    <source>
        <dbReference type="SAM" id="MobiDB-lite"/>
    </source>
</evidence>
<evidence type="ECO:0000313" key="3">
    <source>
        <dbReference type="EMBL" id="MFD2181453.1"/>
    </source>
</evidence>
<dbReference type="Pfam" id="PF13460">
    <property type="entry name" value="NAD_binding_10"/>
    <property type="match status" value="1"/>
</dbReference>
<organism evidence="3 4">
    <name type="scientific">Rhodoplanes azumiensis</name>
    <dbReference type="NCBI Taxonomy" id="1897628"/>
    <lineage>
        <taxon>Bacteria</taxon>
        <taxon>Pseudomonadati</taxon>
        <taxon>Pseudomonadota</taxon>
        <taxon>Alphaproteobacteria</taxon>
        <taxon>Hyphomicrobiales</taxon>
        <taxon>Nitrobacteraceae</taxon>
        <taxon>Rhodoplanes</taxon>
    </lineage>
</organism>
<keyword evidence="4" id="KW-1185">Reference proteome</keyword>
<dbReference type="EMBL" id="JBHUIW010000003">
    <property type="protein sequence ID" value="MFD2181453.1"/>
    <property type="molecule type" value="Genomic_DNA"/>
</dbReference>
<evidence type="ECO:0000259" key="2">
    <source>
        <dbReference type="Pfam" id="PF13460"/>
    </source>
</evidence>
<proteinExistence type="predicted"/>
<reference evidence="4" key="1">
    <citation type="journal article" date="2019" name="Int. J. Syst. Evol. Microbiol.">
        <title>The Global Catalogue of Microorganisms (GCM) 10K type strain sequencing project: providing services to taxonomists for standard genome sequencing and annotation.</title>
        <authorList>
            <consortium name="The Broad Institute Genomics Platform"/>
            <consortium name="The Broad Institute Genome Sequencing Center for Infectious Disease"/>
            <person name="Wu L."/>
            <person name="Ma J."/>
        </authorList>
    </citation>
    <scope>NUCLEOTIDE SEQUENCE [LARGE SCALE GENOMIC DNA]</scope>
    <source>
        <strain evidence="4">CGMCC 1.6774</strain>
    </source>
</reference>
<evidence type="ECO:0000313" key="4">
    <source>
        <dbReference type="Proteomes" id="UP001597314"/>
    </source>
</evidence>
<dbReference type="InterPro" id="IPR016040">
    <property type="entry name" value="NAD(P)-bd_dom"/>
</dbReference>
<dbReference type="SUPFAM" id="SSF51735">
    <property type="entry name" value="NAD(P)-binding Rossmann-fold domains"/>
    <property type="match status" value="1"/>
</dbReference>
<comment type="caution">
    <text evidence="3">The sequence shown here is derived from an EMBL/GenBank/DDBJ whole genome shotgun (WGS) entry which is preliminary data.</text>
</comment>
<accession>A0ABW5AET1</accession>
<feature type="region of interest" description="Disordered" evidence="1">
    <location>
        <begin position="75"/>
        <end position="102"/>
    </location>
</feature>
<dbReference type="RefSeq" id="WP_378476635.1">
    <property type="nucleotide sequence ID" value="NZ_JBHUIW010000003.1"/>
</dbReference>
<protein>
    <submittedName>
        <fullName evidence="3">NAD-dependent epimerase/dehydratase family protein</fullName>
    </submittedName>
</protein>
<dbReference type="PANTHER" id="PTHR48079:SF6">
    <property type="entry name" value="NAD(P)-BINDING DOMAIN-CONTAINING PROTEIN-RELATED"/>
    <property type="match status" value="1"/>
</dbReference>
<dbReference type="PANTHER" id="PTHR48079">
    <property type="entry name" value="PROTEIN YEEZ"/>
    <property type="match status" value="1"/>
</dbReference>
<gene>
    <name evidence="3" type="ORF">ACFSOX_04755</name>
</gene>
<dbReference type="InterPro" id="IPR036291">
    <property type="entry name" value="NAD(P)-bd_dom_sf"/>
</dbReference>
<feature type="domain" description="NAD(P)-binding" evidence="2">
    <location>
        <begin position="9"/>
        <end position="180"/>
    </location>
</feature>
<dbReference type="Gene3D" id="3.40.50.720">
    <property type="entry name" value="NAD(P)-binding Rossmann-like Domain"/>
    <property type="match status" value="1"/>
</dbReference>
<dbReference type="InterPro" id="IPR051783">
    <property type="entry name" value="NAD(P)-dependent_oxidoreduct"/>
</dbReference>
<dbReference type="Proteomes" id="UP001597314">
    <property type="component" value="Unassembled WGS sequence"/>
</dbReference>